<proteinExistence type="inferred from homology"/>
<evidence type="ECO:0000256" key="8">
    <source>
        <dbReference type="ARBA" id="ARBA00023180"/>
    </source>
</evidence>
<dbReference type="InterPro" id="IPR018011">
    <property type="entry name" value="Carb_sulfotrans_8-10"/>
</dbReference>
<sequence>MALEMAPPGGKANMSQFSHLTPGFVHIDSNIDPYIRRLGGVAGTNKMAAILGGSTKFMFVRHPLSRLLSAFRSKLEPGAFDKHNRQRKIAMIRRHFELSHANESVGESVSFEQFLTFVVESRRLRLDNHWARMVDLCNPCLINYDFVGKYETLRDDSAALLRRTGLTQSLDFPTRTASRYGNTSSDDVMLMRRYYKDVPLELGRKVYATYELDFLLFNYSLPEKLFA</sequence>
<dbReference type="Pfam" id="PF03567">
    <property type="entry name" value="Sulfotransfer_2"/>
    <property type="match status" value="1"/>
</dbReference>
<organism evidence="10 11">
    <name type="scientific">Priapulus caudatus</name>
    <name type="common">Priapulid worm</name>
    <dbReference type="NCBI Taxonomy" id="37621"/>
    <lineage>
        <taxon>Eukaryota</taxon>
        <taxon>Metazoa</taxon>
        <taxon>Ecdysozoa</taxon>
        <taxon>Scalidophora</taxon>
        <taxon>Priapulida</taxon>
        <taxon>Priapulimorpha</taxon>
        <taxon>Priapulimorphida</taxon>
        <taxon>Priapulidae</taxon>
        <taxon>Priapulus</taxon>
    </lineage>
</organism>
<keyword evidence="10" id="KW-1185">Reference proteome</keyword>
<keyword evidence="6 9" id="KW-0333">Golgi apparatus</keyword>
<keyword evidence="9" id="KW-0119">Carbohydrate metabolism</keyword>
<evidence type="ECO:0000256" key="6">
    <source>
        <dbReference type="ARBA" id="ARBA00023034"/>
    </source>
</evidence>
<dbReference type="PANTHER" id="PTHR12137">
    <property type="entry name" value="CARBOHYDRATE SULFOTRANSFERASE"/>
    <property type="match status" value="1"/>
</dbReference>
<evidence type="ECO:0000256" key="2">
    <source>
        <dbReference type="ARBA" id="ARBA00006339"/>
    </source>
</evidence>
<accession>A0ABM1EPI9</accession>
<dbReference type="InterPro" id="IPR005331">
    <property type="entry name" value="Sulfotransferase"/>
</dbReference>
<dbReference type="EC" id="2.8.2.-" evidence="9"/>
<gene>
    <name evidence="11" type="primary">LOC106814324</name>
</gene>
<evidence type="ECO:0000256" key="9">
    <source>
        <dbReference type="RuleBase" id="RU364020"/>
    </source>
</evidence>
<protein>
    <recommendedName>
        <fullName evidence="9">Carbohydrate sulfotransferase</fullName>
        <ecNumber evidence="9">2.8.2.-</ecNumber>
    </recommendedName>
</protein>
<evidence type="ECO:0000256" key="7">
    <source>
        <dbReference type="ARBA" id="ARBA00023136"/>
    </source>
</evidence>
<dbReference type="GeneID" id="106814324"/>
<keyword evidence="8 9" id="KW-0325">Glycoprotein</keyword>
<evidence type="ECO:0000256" key="4">
    <source>
        <dbReference type="ARBA" id="ARBA00022692"/>
    </source>
</evidence>
<keyword evidence="7" id="KW-0472">Membrane</keyword>
<dbReference type="RefSeq" id="XP_014674110.1">
    <property type="nucleotide sequence ID" value="XM_014818624.1"/>
</dbReference>
<evidence type="ECO:0000256" key="3">
    <source>
        <dbReference type="ARBA" id="ARBA00022679"/>
    </source>
</evidence>
<comment type="subcellular location">
    <subcellularLocation>
        <location evidence="1 9">Golgi apparatus membrane</location>
        <topology evidence="1 9">Single-pass type II membrane protein</topology>
    </subcellularLocation>
</comment>
<keyword evidence="5" id="KW-1133">Transmembrane helix</keyword>
<dbReference type="Proteomes" id="UP000695022">
    <property type="component" value="Unplaced"/>
</dbReference>
<reference evidence="11" key="1">
    <citation type="submission" date="2025-08" db="UniProtKB">
        <authorList>
            <consortium name="RefSeq"/>
        </authorList>
    </citation>
    <scope>IDENTIFICATION</scope>
</reference>
<name>A0ABM1EPI9_PRICU</name>
<evidence type="ECO:0000256" key="1">
    <source>
        <dbReference type="ARBA" id="ARBA00004323"/>
    </source>
</evidence>
<evidence type="ECO:0000313" key="10">
    <source>
        <dbReference type="Proteomes" id="UP000695022"/>
    </source>
</evidence>
<dbReference type="PANTHER" id="PTHR12137:SF54">
    <property type="entry name" value="CARBOHYDRATE SULFOTRANSFERASE"/>
    <property type="match status" value="1"/>
</dbReference>
<keyword evidence="4" id="KW-0812">Transmembrane</keyword>
<evidence type="ECO:0000313" key="11">
    <source>
        <dbReference type="RefSeq" id="XP_014674110.1"/>
    </source>
</evidence>
<keyword evidence="9" id="KW-0735">Signal-anchor</keyword>
<comment type="similarity">
    <text evidence="2 9">Belongs to the sulfotransferase 2 family.</text>
</comment>
<evidence type="ECO:0000256" key="5">
    <source>
        <dbReference type="ARBA" id="ARBA00022989"/>
    </source>
</evidence>
<keyword evidence="3 9" id="KW-0808">Transferase</keyword>